<organism evidence="1 2">
    <name type="scientific">Paraclostridium ghonii</name>
    <dbReference type="NCBI Taxonomy" id="29358"/>
    <lineage>
        <taxon>Bacteria</taxon>
        <taxon>Bacillati</taxon>
        <taxon>Bacillota</taxon>
        <taxon>Clostridia</taxon>
        <taxon>Peptostreptococcales</taxon>
        <taxon>Peptostreptococcaceae</taxon>
        <taxon>Paraclostridium</taxon>
    </lineage>
</organism>
<sequence>MNNIQNTQSSVLELAQYKIDGGQVLTADTVEEVQTKLDM</sequence>
<comment type="caution">
    <text evidence="1">The sequence shown here is derived from an EMBL/GenBank/DDBJ whole genome shotgun (WGS) entry which is preliminary data.</text>
</comment>
<accession>A0ABU0MY10</accession>
<keyword evidence="2" id="KW-1185">Reference proteome</keyword>
<proteinExistence type="predicted"/>
<reference evidence="1 2" key="1">
    <citation type="submission" date="2023-07" db="EMBL/GenBank/DDBJ databases">
        <title>Genomic Encyclopedia of Type Strains, Phase IV (KMG-IV): sequencing the most valuable type-strain genomes for metagenomic binning, comparative biology and taxonomic classification.</title>
        <authorList>
            <person name="Goeker M."/>
        </authorList>
    </citation>
    <scope>NUCLEOTIDE SEQUENCE [LARGE SCALE GENOMIC DNA]</scope>
    <source>
        <strain evidence="1 2">DSM 15049</strain>
    </source>
</reference>
<evidence type="ECO:0000313" key="2">
    <source>
        <dbReference type="Proteomes" id="UP001232584"/>
    </source>
</evidence>
<protein>
    <submittedName>
        <fullName evidence="1">Uncharacterized protein</fullName>
    </submittedName>
</protein>
<gene>
    <name evidence="1" type="ORF">QOZ92_000612</name>
</gene>
<name>A0ABU0MY10_9FIRM</name>
<dbReference type="Proteomes" id="UP001232584">
    <property type="component" value="Unassembled WGS sequence"/>
</dbReference>
<dbReference type="EMBL" id="JAUSWG010000002">
    <property type="protein sequence ID" value="MDQ0555499.1"/>
    <property type="molecule type" value="Genomic_DNA"/>
</dbReference>
<evidence type="ECO:0000313" key="1">
    <source>
        <dbReference type="EMBL" id="MDQ0555499.1"/>
    </source>
</evidence>